<evidence type="ECO:0000256" key="5">
    <source>
        <dbReference type="RuleBase" id="RU004336"/>
    </source>
</evidence>
<keyword evidence="6" id="KW-0732">Signal</keyword>
<evidence type="ECO:0000313" key="8">
    <source>
        <dbReference type="Proteomes" id="UP001370490"/>
    </source>
</evidence>
<protein>
    <submittedName>
        <fullName evidence="7">Glycoside hydrolase family 17</fullName>
    </submittedName>
</protein>
<evidence type="ECO:0000256" key="2">
    <source>
        <dbReference type="ARBA" id="ARBA00022801"/>
    </source>
</evidence>
<keyword evidence="2 5" id="KW-0378">Hydrolase</keyword>
<evidence type="ECO:0000256" key="6">
    <source>
        <dbReference type="SAM" id="SignalP"/>
    </source>
</evidence>
<dbReference type="EMBL" id="JBAMMX010000014">
    <property type="protein sequence ID" value="KAK6927673.1"/>
    <property type="molecule type" value="Genomic_DNA"/>
</dbReference>
<name>A0AAN8VHC9_9MAGN</name>
<dbReference type="Gene3D" id="3.20.20.80">
    <property type="entry name" value="Glycosidases"/>
    <property type="match status" value="1"/>
</dbReference>
<dbReference type="GO" id="GO:0004553">
    <property type="term" value="F:hydrolase activity, hydrolyzing O-glycosyl compounds"/>
    <property type="evidence" value="ECO:0007669"/>
    <property type="project" value="InterPro"/>
</dbReference>
<accession>A0AAN8VHC9</accession>
<comment type="caution">
    <text evidence="7">The sequence shown here is derived from an EMBL/GenBank/DDBJ whole genome shotgun (WGS) entry which is preliminary data.</text>
</comment>
<feature type="chain" id="PRO_5042985345" evidence="6">
    <location>
        <begin position="21"/>
        <end position="339"/>
    </location>
</feature>
<evidence type="ECO:0000313" key="7">
    <source>
        <dbReference type="EMBL" id="KAK6927673.1"/>
    </source>
</evidence>
<keyword evidence="8" id="KW-1185">Reference proteome</keyword>
<dbReference type="FunFam" id="3.20.20.80:FF:000010">
    <property type="entry name" value="glucan endo-1,3-beta-glucosidase, basic"/>
    <property type="match status" value="1"/>
</dbReference>
<dbReference type="InterPro" id="IPR000490">
    <property type="entry name" value="Glyco_hydro_17"/>
</dbReference>
<dbReference type="InterPro" id="IPR017853">
    <property type="entry name" value="GH"/>
</dbReference>
<sequence>MVQERIPALLVLCLLCTVHGSKVAGSIDIGVNYGMQGDNLPSPADVVGLFQKYNIGKVRLFEPVPEALQALRGKQIDVTIGVRNEDLPQLASSLVDVVAWFNTNVMPYVNDTIIPYITVGNEVIPCELSQFVLPAIKNIQNIINSNGLYGMRATTVVSSAVIGASYPPSAGAFSNASAQFMTDILQYLQSQSAPLLVNVYPYFAFAADPVNITLDYAQFTATGPIVQDGNLSYTNLFDAMVDSFFSAMEKVGVTQVDLVVSESGWPSAGNGQITTPLLAATYNKNFMNHILSNQGTPKRPGKYIEGFIFAMFNENRKAAGVEQNFGLFFPNMTPVYNVF</sequence>
<feature type="signal peptide" evidence="6">
    <location>
        <begin position="1"/>
        <end position="20"/>
    </location>
</feature>
<comment type="similarity">
    <text evidence="1 4">Belongs to the glycosyl hydrolase 17 family.</text>
</comment>
<evidence type="ECO:0000256" key="3">
    <source>
        <dbReference type="ARBA" id="ARBA00023295"/>
    </source>
</evidence>
<gene>
    <name evidence="7" type="ORF">RJ641_006264</name>
</gene>
<dbReference type="Pfam" id="PF00332">
    <property type="entry name" value="Glyco_hydro_17"/>
    <property type="match status" value="1"/>
</dbReference>
<dbReference type="Proteomes" id="UP001370490">
    <property type="component" value="Unassembled WGS sequence"/>
</dbReference>
<dbReference type="GO" id="GO:0005975">
    <property type="term" value="P:carbohydrate metabolic process"/>
    <property type="evidence" value="ECO:0007669"/>
    <property type="project" value="InterPro"/>
</dbReference>
<dbReference type="SUPFAM" id="SSF51445">
    <property type="entry name" value="(Trans)glycosidases"/>
    <property type="match status" value="1"/>
</dbReference>
<dbReference type="AlphaFoldDB" id="A0AAN8VHC9"/>
<keyword evidence="3 5" id="KW-0326">Glycosidase</keyword>
<proteinExistence type="inferred from homology"/>
<dbReference type="PROSITE" id="PS00587">
    <property type="entry name" value="GLYCOSYL_HYDROL_F17"/>
    <property type="match status" value="1"/>
</dbReference>
<organism evidence="7 8">
    <name type="scientific">Dillenia turbinata</name>
    <dbReference type="NCBI Taxonomy" id="194707"/>
    <lineage>
        <taxon>Eukaryota</taxon>
        <taxon>Viridiplantae</taxon>
        <taxon>Streptophyta</taxon>
        <taxon>Embryophyta</taxon>
        <taxon>Tracheophyta</taxon>
        <taxon>Spermatophyta</taxon>
        <taxon>Magnoliopsida</taxon>
        <taxon>eudicotyledons</taxon>
        <taxon>Gunneridae</taxon>
        <taxon>Pentapetalae</taxon>
        <taxon>Dilleniales</taxon>
        <taxon>Dilleniaceae</taxon>
        <taxon>Dillenia</taxon>
    </lineage>
</organism>
<reference evidence="7 8" key="1">
    <citation type="submission" date="2023-12" db="EMBL/GenBank/DDBJ databases">
        <title>A high-quality genome assembly for Dillenia turbinata (Dilleniales).</title>
        <authorList>
            <person name="Chanderbali A."/>
        </authorList>
    </citation>
    <scope>NUCLEOTIDE SEQUENCE [LARGE SCALE GENOMIC DNA]</scope>
    <source>
        <strain evidence="7">LSX21</strain>
        <tissue evidence="7">Leaf</tissue>
    </source>
</reference>
<evidence type="ECO:0000256" key="4">
    <source>
        <dbReference type="RuleBase" id="RU004335"/>
    </source>
</evidence>
<evidence type="ECO:0000256" key="1">
    <source>
        <dbReference type="ARBA" id="ARBA00008773"/>
    </source>
</evidence>
<dbReference type="InterPro" id="IPR044965">
    <property type="entry name" value="Glyco_hydro_17_plant"/>
</dbReference>
<dbReference type="PANTHER" id="PTHR32227">
    <property type="entry name" value="GLUCAN ENDO-1,3-BETA-GLUCOSIDASE BG1-RELATED-RELATED"/>
    <property type="match status" value="1"/>
</dbReference>